<dbReference type="EMBL" id="JBHFFA010000001">
    <property type="protein sequence ID" value="KAL2653862.1"/>
    <property type="molecule type" value="Genomic_DNA"/>
</dbReference>
<dbReference type="AlphaFoldDB" id="A0ABD1ZRK6"/>
<comment type="pathway">
    <text evidence="1">Phospholipid metabolism; phosphatidylethanolamine biosynthesis; phosphatidylethanolamine from ethanolamine: step 1/3.</text>
</comment>
<keyword evidence="5" id="KW-1185">Reference proteome</keyword>
<dbReference type="Gene3D" id="3.30.200.20">
    <property type="entry name" value="Phosphorylase Kinase, domain 1"/>
    <property type="match status" value="1"/>
</dbReference>
<protein>
    <recommendedName>
        <fullName evidence="3">ethanolamine kinase</fullName>
        <ecNumber evidence="3">2.7.1.82</ecNumber>
    </recommendedName>
</protein>
<dbReference type="PANTHER" id="PTHR22603:SF66">
    <property type="entry name" value="ETHANOLAMINE KINASE"/>
    <property type="match status" value="1"/>
</dbReference>
<dbReference type="GO" id="GO:0004305">
    <property type="term" value="F:ethanolamine kinase activity"/>
    <property type="evidence" value="ECO:0007669"/>
    <property type="project" value="UniProtKB-EC"/>
</dbReference>
<gene>
    <name evidence="4" type="ORF">R1flu_021990</name>
</gene>
<dbReference type="Pfam" id="PF01633">
    <property type="entry name" value="Choline_kinase"/>
    <property type="match status" value="1"/>
</dbReference>
<dbReference type="Proteomes" id="UP001605036">
    <property type="component" value="Unassembled WGS sequence"/>
</dbReference>
<organism evidence="4 5">
    <name type="scientific">Riccia fluitans</name>
    <dbReference type="NCBI Taxonomy" id="41844"/>
    <lineage>
        <taxon>Eukaryota</taxon>
        <taxon>Viridiplantae</taxon>
        <taxon>Streptophyta</taxon>
        <taxon>Embryophyta</taxon>
        <taxon>Marchantiophyta</taxon>
        <taxon>Marchantiopsida</taxon>
        <taxon>Marchantiidae</taxon>
        <taxon>Marchantiales</taxon>
        <taxon>Ricciaceae</taxon>
        <taxon>Riccia</taxon>
    </lineage>
</organism>
<evidence type="ECO:0000313" key="4">
    <source>
        <dbReference type="EMBL" id="KAL2653862.1"/>
    </source>
</evidence>
<accession>A0ABD1ZRK6</accession>
<evidence type="ECO:0000256" key="1">
    <source>
        <dbReference type="ARBA" id="ARBA00037883"/>
    </source>
</evidence>
<evidence type="ECO:0000313" key="5">
    <source>
        <dbReference type="Proteomes" id="UP001605036"/>
    </source>
</evidence>
<evidence type="ECO:0000256" key="3">
    <source>
        <dbReference type="ARBA" id="ARBA00038874"/>
    </source>
</evidence>
<proteinExistence type="inferred from homology"/>
<sequence>METPSCKFYVDPTADEETLKKAVRHVCKSVVKEWHGVEETLMEVSHITGGITNLLLKVAVTSSGVSPECVTVRIFGPHTEAVIDRDREIQGLRHLSESGFGAGLIGLFDNGMVQTFIVARTLTPPEISQPELAARIAKELRRLHETEAPFPKEPQLWADLSRFMKKASTLSFEDPKKKEIYESISFTELQEEIDELKRSSKSLEAPIVFAHNDLLSGNVMYNEELDKLYFIDFEYSTYNYRGYDIANHFNEYAGFECDYNLYPSKDVQYHFFHHYLDGFSSEKVQVTEAELERLYIETNVFALGSHLYWAIWAIVQARYSDIDFDYLGYFFLRYGEFKRKKEDFLSLIPLQQIDE</sequence>
<dbReference type="InterPro" id="IPR011009">
    <property type="entry name" value="Kinase-like_dom_sf"/>
</dbReference>
<dbReference type="SUPFAM" id="SSF56112">
    <property type="entry name" value="Protein kinase-like (PK-like)"/>
    <property type="match status" value="1"/>
</dbReference>
<comment type="caution">
    <text evidence="4">The sequence shown here is derived from an EMBL/GenBank/DDBJ whole genome shotgun (WGS) entry which is preliminary data.</text>
</comment>
<dbReference type="CDD" id="cd05157">
    <property type="entry name" value="ETNK_euk"/>
    <property type="match status" value="1"/>
</dbReference>
<reference evidence="4 5" key="1">
    <citation type="submission" date="2024-09" db="EMBL/GenBank/DDBJ databases">
        <title>Chromosome-scale assembly of Riccia fluitans.</title>
        <authorList>
            <person name="Paukszto L."/>
            <person name="Sawicki J."/>
            <person name="Karawczyk K."/>
            <person name="Piernik-Szablinska J."/>
            <person name="Szczecinska M."/>
            <person name="Mazdziarz M."/>
        </authorList>
    </citation>
    <scope>NUCLEOTIDE SEQUENCE [LARGE SCALE GENOMIC DNA]</scope>
    <source>
        <strain evidence="4">Rf_01</strain>
        <tissue evidence="4">Aerial parts of the thallus</tissue>
    </source>
</reference>
<dbReference type="EC" id="2.7.1.82" evidence="3"/>
<name>A0ABD1ZRK6_9MARC</name>
<evidence type="ECO:0000256" key="2">
    <source>
        <dbReference type="ARBA" id="ARBA00038211"/>
    </source>
</evidence>
<comment type="similarity">
    <text evidence="2">Belongs to the choline/ethanolamine kinase family.</text>
</comment>
<dbReference type="PANTHER" id="PTHR22603">
    <property type="entry name" value="CHOLINE/ETHANOALAMINE KINASE"/>
    <property type="match status" value="1"/>
</dbReference>
<dbReference type="Gene3D" id="3.90.1200.10">
    <property type="match status" value="1"/>
</dbReference>